<dbReference type="PANTHER" id="PTHR11014:SF63">
    <property type="entry name" value="METALLOPEPTIDASE, PUTATIVE (AFU_ORTHOLOGUE AFUA_6G09600)-RELATED"/>
    <property type="match status" value="1"/>
</dbReference>
<dbReference type="SUPFAM" id="SSF53187">
    <property type="entry name" value="Zn-dependent exopeptidases"/>
    <property type="match status" value="1"/>
</dbReference>
<dbReference type="InterPro" id="IPR002933">
    <property type="entry name" value="Peptidase_M20"/>
</dbReference>
<proteinExistence type="predicted"/>
<reference evidence="1" key="1">
    <citation type="submission" date="2018-05" db="EMBL/GenBank/DDBJ databases">
        <authorList>
            <person name="Lanie J.A."/>
            <person name="Ng W.-L."/>
            <person name="Kazmierczak K.M."/>
            <person name="Andrzejewski T.M."/>
            <person name="Davidsen T.M."/>
            <person name="Wayne K.J."/>
            <person name="Tettelin H."/>
            <person name="Glass J.I."/>
            <person name="Rusch D."/>
            <person name="Podicherti R."/>
            <person name="Tsui H.-C.T."/>
            <person name="Winkler M.E."/>
        </authorList>
    </citation>
    <scope>NUCLEOTIDE SEQUENCE</scope>
</reference>
<evidence type="ECO:0008006" key="2">
    <source>
        <dbReference type="Google" id="ProtNLM"/>
    </source>
</evidence>
<dbReference type="PANTHER" id="PTHR11014">
    <property type="entry name" value="PEPTIDASE M20 FAMILY MEMBER"/>
    <property type="match status" value="1"/>
</dbReference>
<dbReference type="GO" id="GO:0016787">
    <property type="term" value="F:hydrolase activity"/>
    <property type="evidence" value="ECO:0007669"/>
    <property type="project" value="InterPro"/>
</dbReference>
<feature type="non-terminal residue" evidence="1">
    <location>
        <position position="169"/>
    </location>
</feature>
<dbReference type="NCBIfam" id="TIGR01891">
    <property type="entry name" value="amidohydrolases"/>
    <property type="match status" value="1"/>
</dbReference>
<gene>
    <name evidence="1" type="ORF">METZ01_LOCUS451567</name>
</gene>
<dbReference type="AlphaFoldDB" id="A0A382ZTH3"/>
<dbReference type="Gene3D" id="3.40.630.10">
    <property type="entry name" value="Zn peptidases"/>
    <property type="match status" value="1"/>
</dbReference>
<organism evidence="1">
    <name type="scientific">marine metagenome</name>
    <dbReference type="NCBI Taxonomy" id="408172"/>
    <lineage>
        <taxon>unclassified sequences</taxon>
        <taxon>metagenomes</taxon>
        <taxon>ecological metagenomes</taxon>
    </lineage>
</organism>
<dbReference type="EMBL" id="UINC01186473">
    <property type="protein sequence ID" value="SVD98713.1"/>
    <property type="molecule type" value="Genomic_DNA"/>
</dbReference>
<name>A0A382ZTH3_9ZZZZ</name>
<protein>
    <recommendedName>
        <fullName evidence="2">Peptidase M20 dimerisation domain-containing protein</fullName>
    </recommendedName>
</protein>
<evidence type="ECO:0000313" key="1">
    <source>
        <dbReference type="EMBL" id="SVD98713.1"/>
    </source>
</evidence>
<dbReference type="InterPro" id="IPR017439">
    <property type="entry name" value="Amidohydrolase"/>
</dbReference>
<sequence length="169" mass="18341">MESIDQLIDYELPGLVELRHQLHKHPELAYEETETARRVVEQLQNLPGMELQTGVAETGVVATLGADRDGPCVALRADMDALPIEEITSRPYRSKVPGKMHACGHDGHVTCLVGAARVLSQLADLAGPVRFVFQPAEEGGAGGRRMCEEGVLEDPEVVAIFALHGWPDP</sequence>
<dbReference type="Pfam" id="PF01546">
    <property type="entry name" value="Peptidase_M20"/>
    <property type="match status" value="1"/>
</dbReference>
<accession>A0A382ZTH3</accession>